<feature type="transmembrane region" description="Helical" evidence="8">
    <location>
        <begin position="231"/>
        <end position="255"/>
    </location>
</feature>
<keyword evidence="8" id="KW-0472">Membrane</keyword>
<comment type="similarity">
    <text evidence="6">Belongs to the peptidase M48 family.</text>
</comment>
<feature type="transmembrane region" description="Helical" evidence="8">
    <location>
        <begin position="85"/>
        <end position="108"/>
    </location>
</feature>
<dbReference type="RefSeq" id="WP_148379348.1">
    <property type="nucleotide sequence ID" value="NZ_VSIY01000014.1"/>
</dbReference>
<organism evidence="10 11">
    <name type="scientific">Maritimibacter fusiformis</name>
    <dbReference type="NCBI Taxonomy" id="2603819"/>
    <lineage>
        <taxon>Bacteria</taxon>
        <taxon>Pseudomonadati</taxon>
        <taxon>Pseudomonadota</taxon>
        <taxon>Alphaproteobacteria</taxon>
        <taxon>Rhodobacterales</taxon>
        <taxon>Roseobacteraceae</taxon>
        <taxon>Maritimibacter</taxon>
    </lineage>
</organism>
<dbReference type="Gene3D" id="3.30.2010.10">
    <property type="entry name" value="Metalloproteases ('zincins'), catalytic domain"/>
    <property type="match status" value="1"/>
</dbReference>
<evidence type="ECO:0000313" key="11">
    <source>
        <dbReference type="Proteomes" id="UP000322080"/>
    </source>
</evidence>
<evidence type="ECO:0000256" key="4">
    <source>
        <dbReference type="ARBA" id="ARBA00022833"/>
    </source>
</evidence>
<keyword evidence="8" id="KW-1133">Transmembrane helix</keyword>
<name>A0A5D0RGA5_9RHOB</name>
<sequence length="395" mass="41881">MQRVGVVLDEGGLRIALPDGHTLDWRLPDLRALRDQADTEALVLAPAGTLTLERLILRDQALIKRVRARAPALDRRAPVTNKGRLAAWAAGAIASVATIIFVLVPVMADQLATLLPPKGERALGDATFEQIRTALGGESFVPVETCEAPEGLAALAKMRARINAEDDLPYPLTVTVLDHDMVNAFALPGGRIIIFRGLLEEAANAEEVAAVFAHEIGHVVNRDPTRDALRLAGSIGVLGLIFGDFAGGTVVLILANQLINAKYSQKAESGADDYAHDKLTAAGLPPAALGTFFDRLRAEYGDAEGLAAHFASHPQMTARIEAALEAQAEAEGRGRIGAPVLTAAEWRALREVCGPGAAPDAPRLDRPDRPAPRTPDVRQGGERGQDSGLGGRKKP</sequence>
<dbReference type="Proteomes" id="UP000322080">
    <property type="component" value="Unassembled WGS sequence"/>
</dbReference>
<accession>A0A5D0RGA5</accession>
<dbReference type="EMBL" id="VSIY01000014">
    <property type="protein sequence ID" value="TYB80079.1"/>
    <property type="molecule type" value="Genomic_DNA"/>
</dbReference>
<evidence type="ECO:0000256" key="3">
    <source>
        <dbReference type="ARBA" id="ARBA00022801"/>
    </source>
</evidence>
<evidence type="ECO:0000256" key="5">
    <source>
        <dbReference type="ARBA" id="ARBA00023049"/>
    </source>
</evidence>
<keyword evidence="1 6" id="KW-0645">Protease</keyword>
<dbReference type="Pfam" id="PF01435">
    <property type="entry name" value="Peptidase_M48"/>
    <property type="match status" value="1"/>
</dbReference>
<evidence type="ECO:0000256" key="7">
    <source>
        <dbReference type="SAM" id="MobiDB-lite"/>
    </source>
</evidence>
<dbReference type="InterPro" id="IPR051156">
    <property type="entry name" value="Mito/Outer_Membr_Metalloprot"/>
</dbReference>
<evidence type="ECO:0000256" key="6">
    <source>
        <dbReference type="RuleBase" id="RU003983"/>
    </source>
</evidence>
<keyword evidence="3 6" id="KW-0378">Hydrolase</keyword>
<dbReference type="GO" id="GO:0051603">
    <property type="term" value="P:proteolysis involved in protein catabolic process"/>
    <property type="evidence" value="ECO:0007669"/>
    <property type="project" value="TreeGrafter"/>
</dbReference>
<dbReference type="GO" id="GO:0016020">
    <property type="term" value="C:membrane"/>
    <property type="evidence" value="ECO:0007669"/>
    <property type="project" value="TreeGrafter"/>
</dbReference>
<evidence type="ECO:0000259" key="9">
    <source>
        <dbReference type="Pfam" id="PF01435"/>
    </source>
</evidence>
<reference evidence="10 11" key="1">
    <citation type="submission" date="2019-08" db="EMBL/GenBank/DDBJ databases">
        <title>Identification of a novel species of the genus Boseongicola.</title>
        <authorList>
            <person name="Zhang X.-Q."/>
        </authorList>
    </citation>
    <scope>NUCLEOTIDE SEQUENCE [LARGE SCALE GENOMIC DNA]</scope>
    <source>
        <strain evidence="10 11">HY14</strain>
    </source>
</reference>
<feature type="compositionally biased region" description="Basic and acidic residues" evidence="7">
    <location>
        <begin position="362"/>
        <end position="385"/>
    </location>
</feature>
<feature type="region of interest" description="Disordered" evidence="7">
    <location>
        <begin position="353"/>
        <end position="395"/>
    </location>
</feature>
<keyword evidence="5 6" id="KW-0482">Metalloprotease</keyword>
<dbReference type="GO" id="GO:0046872">
    <property type="term" value="F:metal ion binding"/>
    <property type="evidence" value="ECO:0007669"/>
    <property type="project" value="UniProtKB-KW"/>
</dbReference>
<evidence type="ECO:0000256" key="2">
    <source>
        <dbReference type="ARBA" id="ARBA00022723"/>
    </source>
</evidence>
<gene>
    <name evidence="10" type="ORF">FVF75_14710</name>
</gene>
<comment type="cofactor">
    <cofactor evidence="6">
        <name>Zn(2+)</name>
        <dbReference type="ChEBI" id="CHEBI:29105"/>
    </cofactor>
    <text evidence="6">Binds 1 zinc ion per subunit.</text>
</comment>
<keyword evidence="11" id="KW-1185">Reference proteome</keyword>
<keyword evidence="4 6" id="KW-0862">Zinc</keyword>
<feature type="domain" description="Peptidase M48" evidence="9">
    <location>
        <begin position="163"/>
        <end position="325"/>
    </location>
</feature>
<comment type="caution">
    <text evidence="10">The sequence shown here is derived from an EMBL/GenBank/DDBJ whole genome shotgun (WGS) entry which is preliminary data.</text>
</comment>
<evidence type="ECO:0000256" key="8">
    <source>
        <dbReference type="SAM" id="Phobius"/>
    </source>
</evidence>
<protein>
    <submittedName>
        <fullName evidence="10">M48 family metallopeptidase</fullName>
    </submittedName>
</protein>
<dbReference type="CDD" id="cd07332">
    <property type="entry name" value="M48C_Oma1_like"/>
    <property type="match status" value="1"/>
</dbReference>
<dbReference type="PANTHER" id="PTHR22726:SF1">
    <property type="entry name" value="METALLOENDOPEPTIDASE OMA1, MITOCHONDRIAL"/>
    <property type="match status" value="1"/>
</dbReference>
<dbReference type="PANTHER" id="PTHR22726">
    <property type="entry name" value="METALLOENDOPEPTIDASE OMA1"/>
    <property type="match status" value="1"/>
</dbReference>
<evidence type="ECO:0000313" key="10">
    <source>
        <dbReference type="EMBL" id="TYB80079.1"/>
    </source>
</evidence>
<dbReference type="InterPro" id="IPR001915">
    <property type="entry name" value="Peptidase_M48"/>
</dbReference>
<proteinExistence type="inferred from homology"/>
<keyword evidence="2" id="KW-0479">Metal-binding</keyword>
<keyword evidence="8" id="KW-0812">Transmembrane</keyword>
<evidence type="ECO:0000256" key="1">
    <source>
        <dbReference type="ARBA" id="ARBA00022670"/>
    </source>
</evidence>
<dbReference type="AlphaFoldDB" id="A0A5D0RGA5"/>
<dbReference type="GO" id="GO:0004222">
    <property type="term" value="F:metalloendopeptidase activity"/>
    <property type="evidence" value="ECO:0007669"/>
    <property type="project" value="InterPro"/>
</dbReference>